<dbReference type="InterPro" id="IPR045851">
    <property type="entry name" value="AMP-bd_C_sf"/>
</dbReference>
<sequence>MFQLKYHHHTFQKPEDFIQTQSGYPDFLKEALAFCLAWKNGETQFHQQTSGSTGVPKSILLDRSQMKASALATQGFFKIGKDTKLLCCLNPAYIAGKMMLVRAMVWDAPIQIVAASSDPLSELNLDELPDFVAMVPFQVENSLEKPDSLEKLQKIKHVIIGGAPLSQKLKSKIVKHGIAAWQTFGMTETVSHVALARITDEPELIYSTLPGVEIGTDSNDALWIKSPMSGPPKIQTNDQIELLSPNQFIWKGRLDFVINSGGVKIHPEQVENKIEDSVQAIFPDTRFLVSSKKDESLGQKVVLLLEREGIEADKVENLKKQLELVLSRFERPKEIICLPKFPETANGKLARKSLPE</sequence>
<comment type="similarity">
    <text evidence="1">Belongs to the ATP-dependent AMP-binding enzyme family.</text>
</comment>
<dbReference type="InterPro" id="IPR042099">
    <property type="entry name" value="ANL_N_sf"/>
</dbReference>
<dbReference type="AlphaFoldDB" id="A0A1I5J375"/>
<protein>
    <submittedName>
        <fullName evidence="4">O-succinylbenzoic acid--CoA ligase</fullName>
    </submittedName>
</protein>
<dbReference type="RefSeq" id="WP_091655298.1">
    <property type="nucleotide sequence ID" value="NZ_FOVW01000011.1"/>
</dbReference>
<dbReference type="GO" id="GO:0006631">
    <property type="term" value="P:fatty acid metabolic process"/>
    <property type="evidence" value="ECO:0007669"/>
    <property type="project" value="TreeGrafter"/>
</dbReference>
<dbReference type="GO" id="GO:0031956">
    <property type="term" value="F:medium-chain fatty acid-CoA ligase activity"/>
    <property type="evidence" value="ECO:0007669"/>
    <property type="project" value="TreeGrafter"/>
</dbReference>
<evidence type="ECO:0000313" key="5">
    <source>
        <dbReference type="Proteomes" id="UP000199564"/>
    </source>
</evidence>
<dbReference type="Proteomes" id="UP000199564">
    <property type="component" value="Unassembled WGS sequence"/>
</dbReference>
<dbReference type="EMBL" id="FOVW01000011">
    <property type="protein sequence ID" value="SFO67217.1"/>
    <property type="molecule type" value="Genomic_DNA"/>
</dbReference>
<evidence type="ECO:0000256" key="2">
    <source>
        <dbReference type="ARBA" id="ARBA00022598"/>
    </source>
</evidence>
<reference evidence="5" key="1">
    <citation type="submission" date="2016-10" db="EMBL/GenBank/DDBJ databases">
        <authorList>
            <person name="Varghese N."/>
            <person name="Submissions S."/>
        </authorList>
    </citation>
    <scope>NUCLEOTIDE SEQUENCE [LARGE SCALE GENOMIC DNA]</scope>
    <source>
        <strain evidence="5">DSM 15282</strain>
    </source>
</reference>
<feature type="domain" description="AMP-dependent synthetase/ligase" evidence="3">
    <location>
        <begin position="49"/>
        <end position="201"/>
    </location>
</feature>
<dbReference type="Gene3D" id="3.40.50.12780">
    <property type="entry name" value="N-terminal domain of ligase-like"/>
    <property type="match status" value="1"/>
</dbReference>
<evidence type="ECO:0000313" key="4">
    <source>
        <dbReference type="EMBL" id="SFO67217.1"/>
    </source>
</evidence>
<dbReference type="Pfam" id="PF00501">
    <property type="entry name" value="AMP-binding"/>
    <property type="match status" value="1"/>
</dbReference>
<name>A0A1I5J375_9BACT</name>
<keyword evidence="2 4" id="KW-0436">Ligase</keyword>
<dbReference type="Gene3D" id="3.30.300.30">
    <property type="match status" value="1"/>
</dbReference>
<dbReference type="STRING" id="226506.SAMN04488519_11138"/>
<accession>A0A1I5J375</accession>
<organism evidence="4 5">
    <name type="scientific">Algoriphagus ornithinivorans</name>
    <dbReference type="NCBI Taxonomy" id="226506"/>
    <lineage>
        <taxon>Bacteria</taxon>
        <taxon>Pseudomonadati</taxon>
        <taxon>Bacteroidota</taxon>
        <taxon>Cytophagia</taxon>
        <taxon>Cytophagales</taxon>
        <taxon>Cyclobacteriaceae</taxon>
        <taxon>Algoriphagus</taxon>
    </lineage>
</organism>
<dbReference type="PANTHER" id="PTHR43201:SF5">
    <property type="entry name" value="MEDIUM-CHAIN ACYL-COA LIGASE ACSF2, MITOCHONDRIAL"/>
    <property type="match status" value="1"/>
</dbReference>
<proteinExistence type="inferred from homology"/>
<dbReference type="InterPro" id="IPR000873">
    <property type="entry name" value="AMP-dep_synth/lig_dom"/>
</dbReference>
<dbReference type="PANTHER" id="PTHR43201">
    <property type="entry name" value="ACYL-COA SYNTHETASE"/>
    <property type="match status" value="1"/>
</dbReference>
<evidence type="ECO:0000256" key="1">
    <source>
        <dbReference type="ARBA" id="ARBA00006432"/>
    </source>
</evidence>
<evidence type="ECO:0000259" key="3">
    <source>
        <dbReference type="Pfam" id="PF00501"/>
    </source>
</evidence>
<gene>
    <name evidence="4" type="ORF">SAMN04488519_11138</name>
</gene>
<keyword evidence="5" id="KW-1185">Reference proteome</keyword>
<dbReference type="SUPFAM" id="SSF56801">
    <property type="entry name" value="Acetyl-CoA synthetase-like"/>
    <property type="match status" value="1"/>
</dbReference>